<comment type="subcellular location">
    <subcellularLocation>
        <location evidence="2">Membrane</location>
    </subcellularLocation>
</comment>
<dbReference type="InterPro" id="IPR050351">
    <property type="entry name" value="BphY/WalK/GraS-like"/>
</dbReference>
<dbReference type="PANTHER" id="PTHR45453">
    <property type="entry name" value="PHOSPHATE REGULON SENSOR PROTEIN PHOR"/>
    <property type="match status" value="1"/>
</dbReference>
<sequence length="418" mass="48072">MEVKIMFLSNVEIKNFIRSYIGAFIIIMIISMGVIIIDLNIIKYKIVENNQAMVGAIVSQNPNLESDIVGVITRGESKDNVSLGKKVLMKYNYDKDISLRNEPIVSESIKELFSVNTLFVVIIFILILVLVMYYFKKIYSDIKDMTSYVYNSSEGRYFEMKNKNQEGQIGLLKTELLKMTNILKEKVELLNNEKIFLNDTISDISHQLKTPMTSLIILNDLMYEDIPKETKIEFLDKIKSQLNRMEWLIKSMLKLSKVEAKVIDFKCEKVNIKELLTISIQPSLIPIELKNIELSISGEDSSTYYGDIDWSREALVNIIKNCVEHTSQNGNLKIDYEENPLYSEIIIKDNGEGIDKKDLPHIFKRFYKGRNSSKEDSVGIGLAMAKSIIESQNGDLYVKSEKDKGSQFHIIFHKIYSD</sequence>
<dbReference type="GO" id="GO:0016301">
    <property type="term" value="F:kinase activity"/>
    <property type="evidence" value="ECO:0007669"/>
    <property type="project" value="UniProtKB-KW"/>
</dbReference>
<accession>A0ABT7EAT5</accession>
<dbReference type="EC" id="2.7.13.3" evidence="3"/>
<dbReference type="SUPFAM" id="SSF55874">
    <property type="entry name" value="ATPase domain of HSP90 chaperone/DNA topoisomerase II/histidine kinase"/>
    <property type="match status" value="1"/>
</dbReference>
<keyword evidence="4" id="KW-0597">Phosphoprotein</keyword>
<evidence type="ECO:0000256" key="4">
    <source>
        <dbReference type="ARBA" id="ARBA00022553"/>
    </source>
</evidence>
<dbReference type="Pfam" id="PF00512">
    <property type="entry name" value="HisKA"/>
    <property type="match status" value="1"/>
</dbReference>
<dbReference type="PROSITE" id="PS50109">
    <property type="entry name" value="HIS_KIN"/>
    <property type="match status" value="1"/>
</dbReference>
<keyword evidence="6 10" id="KW-0418">Kinase</keyword>
<dbReference type="CDD" id="cd00082">
    <property type="entry name" value="HisKA"/>
    <property type="match status" value="1"/>
</dbReference>
<evidence type="ECO:0000256" key="2">
    <source>
        <dbReference type="ARBA" id="ARBA00004370"/>
    </source>
</evidence>
<dbReference type="PANTHER" id="PTHR45453:SF1">
    <property type="entry name" value="PHOSPHATE REGULON SENSOR PROTEIN PHOR"/>
    <property type="match status" value="1"/>
</dbReference>
<dbReference type="CDD" id="cd00075">
    <property type="entry name" value="HATPase"/>
    <property type="match status" value="1"/>
</dbReference>
<feature type="domain" description="Histidine kinase" evidence="9">
    <location>
        <begin position="203"/>
        <end position="416"/>
    </location>
</feature>
<evidence type="ECO:0000256" key="5">
    <source>
        <dbReference type="ARBA" id="ARBA00022679"/>
    </source>
</evidence>
<keyword evidence="11" id="KW-1185">Reference proteome</keyword>
<proteinExistence type="predicted"/>
<keyword evidence="7" id="KW-0902">Two-component regulatory system</keyword>
<organism evidence="10 11">
    <name type="scientific">Romboutsia sedimentorum</name>
    <dbReference type="NCBI Taxonomy" id="1368474"/>
    <lineage>
        <taxon>Bacteria</taxon>
        <taxon>Bacillati</taxon>
        <taxon>Bacillota</taxon>
        <taxon>Clostridia</taxon>
        <taxon>Peptostreptococcales</taxon>
        <taxon>Peptostreptococcaceae</taxon>
        <taxon>Romboutsia</taxon>
    </lineage>
</organism>
<keyword evidence="8" id="KW-1133">Transmembrane helix</keyword>
<dbReference type="Gene3D" id="1.10.287.130">
    <property type="match status" value="1"/>
</dbReference>
<dbReference type="Pfam" id="PF02518">
    <property type="entry name" value="HATPase_c"/>
    <property type="match status" value="1"/>
</dbReference>
<evidence type="ECO:0000256" key="3">
    <source>
        <dbReference type="ARBA" id="ARBA00012438"/>
    </source>
</evidence>
<evidence type="ECO:0000259" key="9">
    <source>
        <dbReference type="PROSITE" id="PS50109"/>
    </source>
</evidence>
<evidence type="ECO:0000256" key="7">
    <source>
        <dbReference type="ARBA" id="ARBA00023012"/>
    </source>
</evidence>
<evidence type="ECO:0000256" key="1">
    <source>
        <dbReference type="ARBA" id="ARBA00000085"/>
    </source>
</evidence>
<evidence type="ECO:0000313" key="10">
    <source>
        <dbReference type="EMBL" id="MDK2564042.1"/>
    </source>
</evidence>
<protein>
    <recommendedName>
        <fullName evidence="3">histidine kinase</fullName>
        <ecNumber evidence="3">2.7.13.3</ecNumber>
    </recommendedName>
</protein>
<dbReference type="InterPro" id="IPR005467">
    <property type="entry name" value="His_kinase_dom"/>
</dbReference>
<dbReference type="SMART" id="SM00387">
    <property type="entry name" value="HATPase_c"/>
    <property type="match status" value="1"/>
</dbReference>
<gene>
    <name evidence="10" type="ORF">QOZ84_10815</name>
</gene>
<comment type="catalytic activity">
    <reaction evidence="1">
        <text>ATP + protein L-histidine = ADP + protein N-phospho-L-histidine.</text>
        <dbReference type="EC" id="2.7.13.3"/>
    </reaction>
</comment>
<dbReference type="InterPro" id="IPR003594">
    <property type="entry name" value="HATPase_dom"/>
</dbReference>
<dbReference type="Gene3D" id="3.30.565.10">
    <property type="entry name" value="Histidine kinase-like ATPase, C-terminal domain"/>
    <property type="match status" value="1"/>
</dbReference>
<evidence type="ECO:0000256" key="8">
    <source>
        <dbReference type="SAM" id="Phobius"/>
    </source>
</evidence>
<comment type="caution">
    <text evidence="10">The sequence shown here is derived from an EMBL/GenBank/DDBJ whole genome shotgun (WGS) entry which is preliminary data.</text>
</comment>
<dbReference type="EMBL" id="JASKYM010000005">
    <property type="protein sequence ID" value="MDK2564042.1"/>
    <property type="molecule type" value="Genomic_DNA"/>
</dbReference>
<keyword evidence="8" id="KW-0472">Membrane</keyword>
<keyword evidence="8" id="KW-0812">Transmembrane</keyword>
<feature type="transmembrane region" description="Helical" evidence="8">
    <location>
        <begin position="20"/>
        <end position="42"/>
    </location>
</feature>
<feature type="transmembrane region" description="Helical" evidence="8">
    <location>
        <begin position="113"/>
        <end position="135"/>
    </location>
</feature>
<dbReference type="InterPro" id="IPR036097">
    <property type="entry name" value="HisK_dim/P_sf"/>
</dbReference>
<keyword evidence="5" id="KW-0808">Transferase</keyword>
<dbReference type="InterPro" id="IPR003661">
    <property type="entry name" value="HisK_dim/P_dom"/>
</dbReference>
<dbReference type="Proteomes" id="UP001301012">
    <property type="component" value="Unassembled WGS sequence"/>
</dbReference>
<dbReference type="SMART" id="SM00388">
    <property type="entry name" value="HisKA"/>
    <property type="match status" value="1"/>
</dbReference>
<dbReference type="PRINTS" id="PR00344">
    <property type="entry name" value="BCTRLSENSOR"/>
</dbReference>
<dbReference type="InterPro" id="IPR036890">
    <property type="entry name" value="HATPase_C_sf"/>
</dbReference>
<reference evidence="10 11" key="1">
    <citation type="submission" date="2023-05" db="EMBL/GenBank/DDBJ databases">
        <title>Rombocin, a short stable natural nisin variant, displays selective antimicrobial activity against Listeria monocytogenes and employs dual mode of action to kill target bacterial strains.</title>
        <authorList>
            <person name="Wambui J."/>
            <person name="Stephan R."/>
            <person name="Kuipers O.P."/>
        </authorList>
    </citation>
    <scope>NUCLEOTIDE SEQUENCE [LARGE SCALE GENOMIC DNA]</scope>
    <source>
        <strain evidence="10 11">RC002</strain>
    </source>
</reference>
<dbReference type="InterPro" id="IPR004358">
    <property type="entry name" value="Sig_transdc_His_kin-like_C"/>
</dbReference>
<name>A0ABT7EAT5_9FIRM</name>
<dbReference type="SUPFAM" id="SSF47384">
    <property type="entry name" value="Homodimeric domain of signal transducing histidine kinase"/>
    <property type="match status" value="1"/>
</dbReference>
<evidence type="ECO:0000256" key="6">
    <source>
        <dbReference type="ARBA" id="ARBA00022777"/>
    </source>
</evidence>
<evidence type="ECO:0000313" key="11">
    <source>
        <dbReference type="Proteomes" id="UP001301012"/>
    </source>
</evidence>